<name>A0A3D1UE31_9BACT</name>
<accession>A0A3D1UE31</accession>
<dbReference type="InterPro" id="IPR000326">
    <property type="entry name" value="PAP2/HPO"/>
</dbReference>
<dbReference type="SUPFAM" id="SSF48317">
    <property type="entry name" value="Acid phosphatase/Vanadium-dependent haloperoxidase"/>
    <property type="match status" value="1"/>
</dbReference>
<evidence type="ECO:0000256" key="2">
    <source>
        <dbReference type="SAM" id="SignalP"/>
    </source>
</evidence>
<protein>
    <submittedName>
        <fullName evidence="4 5">PAP2 family protein</fullName>
    </submittedName>
</protein>
<reference evidence="5 6" key="1">
    <citation type="submission" date="2018-08" db="EMBL/GenBank/DDBJ databases">
        <title>A genome reference for cultivated species of the human gut microbiota.</title>
        <authorList>
            <person name="Zou Y."/>
            <person name="Xue W."/>
            <person name="Luo G."/>
        </authorList>
    </citation>
    <scope>NUCLEOTIDE SEQUENCE [LARGE SCALE GENOMIC DNA]</scope>
    <source>
        <strain evidence="5 6">OF03-11</strain>
    </source>
</reference>
<dbReference type="RefSeq" id="WP_013611809.1">
    <property type="nucleotide sequence ID" value="NZ_JADMYR010000006.1"/>
</dbReference>
<evidence type="ECO:0000313" key="5">
    <source>
        <dbReference type="EMBL" id="RGY07408.1"/>
    </source>
</evidence>
<feature type="domain" description="Phosphatidic acid phosphatase type 2/haloperoxidase" evidence="3">
    <location>
        <begin position="58"/>
        <end position="156"/>
    </location>
</feature>
<dbReference type="GeneID" id="61274804"/>
<keyword evidence="2" id="KW-0732">Signal</keyword>
<proteinExistence type="predicted"/>
<dbReference type="AlphaFoldDB" id="A0A3D1UE31"/>
<keyword evidence="1" id="KW-1133">Transmembrane helix</keyword>
<dbReference type="OMA" id="YSERYGW"/>
<organism evidence="5 6">
    <name type="scientific">Odoribacter splanchnicus</name>
    <dbReference type="NCBI Taxonomy" id="28118"/>
    <lineage>
        <taxon>Bacteria</taxon>
        <taxon>Pseudomonadati</taxon>
        <taxon>Bacteroidota</taxon>
        <taxon>Bacteroidia</taxon>
        <taxon>Bacteroidales</taxon>
        <taxon>Odoribacteraceae</taxon>
        <taxon>Odoribacter</taxon>
    </lineage>
</organism>
<evidence type="ECO:0000313" key="6">
    <source>
        <dbReference type="Proteomes" id="UP000284434"/>
    </source>
</evidence>
<dbReference type="SMART" id="SM00014">
    <property type="entry name" value="acidPPc"/>
    <property type="match status" value="1"/>
</dbReference>
<evidence type="ECO:0000256" key="1">
    <source>
        <dbReference type="SAM" id="Phobius"/>
    </source>
</evidence>
<dbReference type="EMBL" id="JAQMRD010000022">
    <property type="protein sequence ID" value="MDB9224288.1"/>
    <property type="molecule type" value="Genomic_DNA"/>
</dbReference>
<sequence>MQTKFILPCLLSTLFFLNSFSPSAQNRKTIETTTDILMFITPVAGFAGSLAIGDYQGTKQIIFSGAMNMAMTYALKYVIRKERPDHSDHHAFPSSHTSVSFQGASFIQRRYGWKFGLPAYLLSAYVGWGRTYAKKHDWWDIIGGAAIGTASSYIFTRPFARKHNITFSPVILSGQHPGFYASIRF</sequence>
<dbReference type="PANTHER" id="PTHR14969">
    <property type="entry name" value="SPHINGOSINE-1-PHOSPHATE PHOSPHOHYDROLASE"/>
    <property type="match status" value="1"/>
</dbReference>
<dbReference type="CDD" id="cd03394">
    <property type="entry name" value="PAP2_like_5"/>
    <property type="match status" value="1"/>
</dbReference>
<dbReference type="Proteomes" id="UP000284434">
    <property type="component" value="Unassembled WGS sequence"/>
</dbReference>
<keyword evidence="1" id="KW-0812">Transmembrane</keyword>
<reference evidence="4" key="2">
    <citation type="submission" date="2023-01" db="EMBL/GenBank/DDBJ databases">
        <title>Human gut microbiome strain richness.</title>
        <authorList>
            <person name="Chen-Liaw A."/>
        </authorList>
    </citation>
    <scope>NUCLEOTIDE SEQUENCE</scope>
    <source>
        <strain evidence="4">RTP21484st1_B7_RTP21484_190118</strain>
    </source>
</reference>
<dbReference type="Proteomes" id="UP001212263">
    <property type="component" value="Unassembled WGS sequence"/>
</dbReference>
<dbReference type="PANTHER" id="PTHR14969:SF13">
    <property type="entry name" value="AT30094P"/>
    <property type="match status" value="1"/>
</dbReference>
<dbReference type="InterPro" id="IPR036938">
    <property type="entry name" value="PAP2/HPO_sf"/>
</dbReference>
<dbReference type="EMBL" id="QSCO01000008">
    <property type="protein sequence ID" value="RGY07408.1"/>
    <property type="molecule type" value="Genomic_DNA"/>
</dbReference>
<gene>
    <name evidence="5" type="ORF">DXA53_07050</name>
    <name evidence="4" type="ORF">PN645_14925</name>
</gene>
<feature type="chain" id="PRO_5042708681" evidence="2">
    <location>
        <begin position="25"/>
        <end position="185"/>
    </location>
</feature>
<keyword evidence="1" id="KW-0472">Membrane</keyword>
<comment type="caution">
    <text evidence="5">The sequence shown here is derived from an EMBL/GenBank/DDBJ whole genome shotgun (WGS) entry which is preliminary data.</text>
</comment>
<feature type="signal peptide" evidence="2">
    <location>
        <begin position="1"/>
        <end position="24"/>
    </location>
</feature>
<evidence type="ECO:0000259" key="3">
    <source>
        <dbReference type="SMART" id="SM00014"/>
    </source>
</evidence>
<evidence type="ECO:0000313" key="4">
    <source>
        <dbReference type="EMBL" id="MDB9224288.1"/>
    </source>
</evidence>
<feature type="transmembrane region" description="Helical" evidence="1">
    <location>
        <begin position="138"/>
        <end position="156"/>
    </location>
</feature>
<dbReference type="Pfam" id="PF01569">
    <property type="entry name" value="PAP2"/>
    <property type="match status" value="1"/>
</dbReference>
<dbReference type="Gene3D" id="1.20.144.10">
    <property type="entry name" value="Phosphatidic acid phosphatase type 2/haloperoxidase"/>
    <property type="match status" value="1"/>
</dbReference>
<feature type="transmembrane region" description="Helical" evidence="1">
    <location>
        <begin position="36"/>
        <end position="53"/>
    </location>
</feature>